<dbReference type="PROSITE" id="PS51219">
    <property type="entry name" value="DPCK"/>
    <property type="match status" value="1"/>
</dbReference>
<dbReference type="EMBL" id="JACNJH010000139">
    <property type="protein sequence ID" value="MBC8361584.1"/>
    <property type="molecule type" value="Genomic_DNA"/>
</dbReference>
<dbReference type="UniPathway" id="UPA00241">
    <property type="reaction ID" value="UER00356"/>
</dbReference>
<keyword evidence="2 5" id="KW-0547">Nucleotide-binding</keyword>
<gene>
    <name evidence="5" type="primary">coaE</name>
    <name evidence="7" type="ORF">H8E23_09315</name>
</gene>
<name>A0A8J6TLY7_9BACT</name>
<dbReference type="Pfam" id="PF01121">
    <property type="entry name" value="CoaE"/>
    <property type="match status" value="1"/>
</dbReference>
<dbReference type="PANTHER" id="PTHR10695">
    <property type="entry name" value="DEPHOSPHO-COA KINASE-RELATED"/>
    <property type="match status" value="1"/>
</dbReference>
<comment type="similarity">
    <text evidence="1 5">Belongs to the CoaE family.</text>
</comment>
<keyword evidence="3 5" id="KW-0067">ATP-binding</keyword>
<keyword evidence="5 7" id="KW-0808">Transferase</keyword>
<dbReference type="NCBIfam" id="TIGR00152">
    <property type="entry name" value="dephospho-CoA kinase"/>
    <property type="match status" value="1"/>
</dbReference>
<evidence type="ECO:0000256" key="2">
    <source>
        <dbReference type="ARBA" id="ARBA00022741"/>
    </source>
</evidence>
<evidence type="ECO:0000256" key="6">
    <source>
        <dbReference type="NCBIfam" id="TIGR00152"/>
    </source>
</evidence>
<dbReference type="Gene3D" id="3.40.50.300">
    <property type="entry name" value="P-loop containing nucleotide triphosphate hydrolases"/>
    <property type="match status" value="1"/>
</dbReference>
<comment type="function">
    <text evidence="5">Catalyzes the phosphorylation of the 3'-hydroxyl group of dephosphocoenzyme A to form coenzyme A.</text>
</comment>
<dbReference type="Proteomes" id="UP000603434">
    <property type="component" value="Unassembled WGS sequence"/>
</dbReference>
<dbReference type="InterPro" id="IPR027417">
    <property type="entry name" value="P-loop_NTPase"/>
</dbReference>
<keyword evidence="5" id="KW-0963">Cytoplasm</keyword>
<evidence type="ECO:0000256" key="5">
    <source>
        <dbReference type="HAMAP-Rule" id="MF_00376"/>
    </source>
</evidence>
<evidence type="ECO:0000256" key="1">
    <source>
        <dbReference type="ARBA" id="ARBA00009018"/>
    </source>
</evidence>
<evidence type="ECO:0000256" key="3">
    <source>
        <dbReference type="ARBA" id="ARBA00022840"/>
    </source>
</evidence>
<feature type="binding site" evidence="5">
    <location>
        <begin position="14"/>
        <end position="19"/>
    </location>
    <ligand>
        <name>ATP</name>
        <dbReference type="ChEBI" id="CHEBI:30616"/>
    </ligand>
</feature>
<evidence type="ECO:0000313" key="7">
    <source>
        <dbReference type="EMBL" id="MBC8361584.1"/>
    </source>
</evidence>
<evidence type="ECO:0000256" key="4">
    <source>
        <dbReference type="ARBA" id="ARBA00022993"/>
    </source>
</evidence>
<comment type="catalytic activity">
    <reaction evidence="5">
        <text>3'-dephospho-CoA + ATP = ADP + CoA + H(+)</text>
        <dbReference type="Rhea" id="RHEA:18245"/>
        <dbReference type="ChEBI" id="CHEBI:15378"/>
        <dbReference type="ChEBI" id="CHEBI:30616"/>
        <dbReference type="ChEBI" id="CHEBI:57287"/>
        <dbReference type="ChEBI" id="CHEBI:57328"/>
        <dbReference type="ChEBI" id="CHEBI:456216"/>
        <dbReference type="EC" id="2.7.1.24"/>
    </reaction>
</comment>
<comment type="caution">
    <text evidence="7">The sequence shown here is derived from an EMBL/GenBank/DDBJ whole genome shotgun (WGS) entry which is preliminary data.</text>
</comment>
<sequence>MTETLKIAITGGAGSGKTSVCNRLKELGLNVISSDVLAREAVAPGTRAFNHIVRYFGQGVLKPDGTLNRPKLRQMMTKDTAARAALGRFVHPEITKLLQLKIIQAQQDGQRFVLVEVPLLFELGIQDRFDVVVLIHAKRERRIQRIMERDSVSKKEAEDLLDVQMPDEEKIEKSDFIIKNDGTIEQLIRSVDLFYKKVYQKYSKKERKPLTGRKS</sequence>
<dbReference type="CDD" id="cd02022">
    <property type="entry name" value="DPCK"/>
    <property type="match status" value="1"/>
</dbReference>
<comment type="pathway">
    <text evidence="5">Cofactor biosynthesis; coenzyme A biosynthesis; CoA from (R)-pantothenate: step 5/5.</text>
</comment>
<organism evidence="7 8">
    <name type="scientific">Candidatus Desulfatibia profunda</name>
    <dbReference type="NCBI Taxonomy" id="2841695"/>
    <lineage>
        <taxon>Bacteria</taxon>
        <taxon>Pseudomonadati</taxon>
        <taxon>Thermodesulfobacteriota</taxon>
        <taxon>Desulfobacteria</taxon>
        <taxon>Desulfobacterales</taxon>
        <taxon>Desulfobacterales incertae sedis</taxon>
        <taxon>Candidatus Desulfatibia</taxon>
    </lineage>
</organism>
<dbReference type="GO" id="GO:0005737">
    <property type="term" value="C:cytoplasm"/>
    <property type="evidence" value="ECO:0007669"/>
    <property type="project" value="UniProtKB-SubCell"/>
</dbReference>
<dbReference type="InterPro" id="IPR001977">
    <property type="entry name" value="Depp_CoAkinase"/>
</dbReference>
<protein>
    <recommendedName>
        <fullName evidence="5 6">Dephospho-CoA kinase</fullName>
        <ecNumber evidence="5 6">2.7.1.24</ecNumber>
    </recommendedName>
    <alternativeName>
        <fullName evidence="5">Dephosphocoenzyme A kinase</fullName>
    </alternativeName>
</protein>
<dbReference type="SUPFAM" id="SSF52540">
    <property type="entry name" value="P-loop containing nucleoside triphosphate hydrolases"/>
    <property type="match status" value="1"/>
</dbReference>
<dbReference type="AlphaFoldDB" id="A0A8J6TLY7"/>
<evidence type="ECO:0000313" key="8">
    <source>
        <dbReference type="Proteomes" id="UP000603434"/>
    </source>
</evidence>
<dbReference type="PANTHER" id="PTHR10695:SF46">
    <property type="entry name" value="BIFUNCTIONAL COENZYME A SYNTHASE-RELATED"/>
    <property type="match status" value="1"/>
</dbReference>
<dbReference type="GO" id="GO:0015937">
    <property type="term" value="P:coenzyme A biosynthetic process"/>
    <property type="evidence" value="ECO:0007669"/>
    <property type="project" value="UniProtKB-UniRule"/>
</dbReference>
<dbReference type="HAMAP" id="MF_00376">
    <property type="entry name" value="Dephospho_CoA_kinase"/>
    <property type="match status" value="1"/>
</dbReference>
<keyword evidence="5 7" id="KW-0418">Kinase</keyword>
<reference evidence="7 8" key="1">
    <citation type="submission" date="2020-08" db="EMBL/GenBank/DDBJ databases">
        <title>Bridging the membrane lipid divide: bacteria of the FCB group superphylum have the potential to synthesize archaeal ether lipids.</title>
        <authorList>
            <person name="Villanueva L."/>
            <person name="Von Meijenfeldt F.A.B."/>
            <person name="Westbye A.B."/>
            <person name="Yadav S."/>
            <person name="Hopmans E.C."/>
            <person name="Dutilh B.E."/>
            <person name="Sinninghe Damste J.S."/>
        </authorList>
    </citation>
    <scope>NUCLEOTIDE SEQUENCE [LARGE SCALE GENOMIC DNA]</scope>
    <source>
        <strain evidence="7">NIOZ-UU30</strain>
    </source>
</reference>
<comment type="subcellular location">
    <subcellularLocation>
        <location evidence="5">Cytoplasm</location>
    </subcellularLocation>
</comment>
<dbReference type="EC" id="2.7.1.24" evidence="5 6"/>
<dbReference type="GO" id="GO:0004140">
    <property type="term" value="F:dephospho-CoA kinase activity"/>
    <property type="evidence" value="ECO:0007669"/>
    <property type="project" value="UniProtKB-UniRule"/>
</dbReference>
<proteinExistence type="inferred from homology"/>
<accession>A0A8J6TLY7</accession>
<keyword evidence="4 5" id="KW-0173">Coenzyme A biosynthesis</keyword>
<dbReference type="GO" id="GO:0005524">
    <property type="term" value="F:ATP binding"/>
    <property type="evidence" value="ECO:0007669"/>
    <property type="project" value="UniProtKB-UniRule"/>
</dbReference>